<evidence type="ECO:0000313" key="1">
    <source>
        <dbReference type="EMBL" id="KAF2678846.1"/>
    </source>
</evidence>
<organism evidence="1 2">
    <name type="scientific">Lentithecium fluviatile CBS 122367</name>
    <dbReference type="NCBI Taxonomy" id="1168545"/>
    <lineage>
        <taxon>Eukaryota</taxon>
        <taxon>Fungi</taxon>
        <taxon>Dikarya</taxon>
        <taxon>Ascomycota</taxon>
        <taxon>Pezizomycotina</taxon>
        <taxon>Dothideomycetes</taxon>
        <taxon>Pleosporomycetidae</taxon>
        <taxon>Pleosporales</taxon>
        <taxon>Massarineae</taxon>
        <taxon>Lentitheciaceae</taxon>
        <taxon>Lentithecium</taxon>
    </lineage>
</organism>
<keyword evidence="2" id="KW-1185">Reference proteome</keyword>
<dbReference type="EMBL" id="MU005608">
    <property type="protein sequence ID" value="KAF2678846.1"/>
    <property type="molecule type" value="Genomic_DNA"/>
</dbReference>
<dbReference type="PANTHER" id="PTHR40619:SF3">
    <property type="entry name" value="FUNGAL STAND N-TERMINAL GOODBYE DOMAIN-CONTAINING PROTEIN"/>
    <property type="match status" value="1"/>
</dbReference>
<dbReference type="AlphaFoldDB" id="A0A6G1IKT1"/>
<reference evidence="1" key="1">
    <citation type="journal article" date="2020" name="Stud. Mycol.">
        <title>101 Dothideomycetes genomes: a test case for predicting lifestyles and emergence of pathogens.</title>
        <authorList>
            <person name="Haridas S."/>
            <person name="Albert R."/>
            <person name="Binder M."/>
            <person name="Bloem J."/>
            <person name="Labutti K."/>
            <person name="Salamov A."/>
            <person name="Andreopoulos B."/>
            <person name="Baker S."/>
            <person name="Barry K."/>
            <person name="Bills G."/>
            <person name="Bluhm B."/>
            <person name="Cannon C."/>
            <person name="Castanera R."/>
            <person name="Culley D."/>
            <person name="Daum C."/>
            <person name="Ezra D."/>
            <person name="Gonzalez J."/>
            <person name="Henrissat B."/>
            <person name="Kuo A."/>
            <person name="Liang C."/>
            <person name="Lipzen A."/>
            <person name="Lutzoni F."/>
            <person name="Magnuson J."/>
            <person name="Mondo S."/>
            <person name="Nolan M."/>
            <person name="Ohm R."/>
            <person name="Pangilinan J."/>
            <person name="Park H.-J."/>
            <person name="Ramirez L."/>
            <person name="Alfaro M."/>
            <person name="Sun H."/>
            <person name="Tritt A."/>
            <person name="Yoshinaga Y."/>
            <person name="Zwiers L.-H."/>
            <person name="Turgeon B."/>
            <person name="Goodwin S."/>
            <person name="Spatafora J."/>
            <person name="Crous P."/>
            <person name="Grigoriev I."/>
        </authorList>
    </citation>
    <scope>NUCLEOTIDE SEQUENCE</scope>
    <source>
        <strain evidence="1">CBS 122367</strain>
    </source>
</reference>
<proteinExistence type="predicted"/>
<name>A0A6G1IKT1_9PLEO</name>
<dbReference type="PANTHER" id="PTHR40619">
    <property type="entry name" value="FUNGAL STAND N-TERMINAL GOODBYE DOMAIN-CONTAINING PROTEIN"/>
    <property type="match status" value="1"/>
</dbReference>
<accession>A0A6G1IKT1</accession>
<dbReference type="Proteomes" id="UP000799291">
    <property type="component" value="Unassembled WGS sequence"/>
</dbReference>
<gene>
    <name evidence="1" type="ORF">K458DRAFT_435517</name>
</gene>
<protein>
    <submittedName>
        <fullName evidence="1">Uncharacterized protein</fullName>
    </submittedName>
</protein>
<dbReference type="OrthoDB" id="5419927at2759"/>
<sequence length="669" mass="75558">MSHDVSTIARSSVLANSAAEFLETRAREALGVEIAESGSPQYVPVRDQFVASSEIESVDYHAESAAKLKKLETTLQKFAVTIKERNFDEKLQIVLKDPTTYNMSDVLSIAEQIQEKHRDADKVKSAMGLIRKCFRFTEDHHGQLKRLLKFVPNDTYGTVISGSFTMILGAVERADNLRTDIYEALANIPMRLREVENLADVHYHSAELQQRADSVFVAIFVVLEGIVNELTKSMARKGVSLIFKGDKHSFDLTEAFNDLEKQLKEFRVQVEICFQQRFDIQTRFDKFQQRCLESQEMQEHRLETLGQALLEPRSTPTPEVEQVKHERLQTVVYNTFYVFLTGNPNFDAQTGRLDLTQAMKIEKEMVFPVHPEDVAFNLAKRNKKTVKNWFEYLQPVHHCPKTDINECFQSFGMFSSTEKDKIQWILTSDEIHSWLQAPQSAALIVEPQTYPEGIFNPLSFTCAFIAGVLNEQDVPIICWFAGVRANESMREDESGPGAMLASLFAQLMVQARKRVEGVKIPEVPGPNKETYSDDNAVVASKKLHKTSSRAKRNAPPSYSNTVANLKELILRLIEELPARTCVFVVLDSMVHLTGIDAENNKAVSFIIGLAEDERLVFKILATGVFSLDVLESVEHATLFLPDVTNMGSHDINPAFYEGSTIESIELMTS</sequence>
<evidence type="ECO:0000313" key="2">
    <source>
        <dbReference type="Proteomes" id="UP000799291"/>
    </source>
</evidence>